<evidence type="ECO:0000313" key="1">
    <source>
        <dbReference type="EMBL" id="GFQ73085.1"/>
    </source>
</evidence>
<protein>
    <submittedName>
        <fullName evidence="1">Uncharacterized protein</fullName>
    </submittedName>
</protein>
<comment type="caution">
    <text evidence="1">The sequence shown here is derived from an EMBL/GenBank/DDBJ whole genome shotgun (WGS) entry which is preliminary data.</text>
</comment>
<organism evidence="1 2">
    <name type="scientific">Trichonephila clavata</name>
    <name type="common">Joro spider</name>
    <name type="synonym">Nephila clavata</name>
    <dbReference type="NCBI Taxonomy" id="2740835"/>
    <lineage>
        <taxon>Eukaryota</taxon>
        <taxon>Metazoa</taxon>
        <taxon>Ecdysozoa</taxon>
        <taxon>Arthropoda</taxon>
        <taxon>Chelicerata</taxon>
        <taxon>Arachnida</taxon>
        <taxon>Araneae</taxon>
        <taxon>Araneomorphae</taxon>
        <taxon>Entelegynae</taxon>
        <taxon>Araneoidea</taxon>
        <taxon>Nephilidae</taxon>
        <taxon>Trichonephila</taxon>
    </lineage>
</organism>
<proteinExistence type="predicted"/>
<dbReference type="AlphaFoldDB" id="A0A8X6KDT4"/>
<evidence type="ECO:0000313" key="2">
    <source>
        <dbReference type="Proteomes" id="UP000887116"/>
    </source>
</evidence>
<reference evidence="1" key="1">
    <citation type="submission" date="2020-07" db="EMBL/GenBank/DDBJ databases">
        <title>Multicomponent nature underlies the extraordinary mechanical properties of spider dragline silk.</title>
        <authorList>
            <person name="Kono N."/>
            <person name="Nakamura H."/>
            <person name="Mori M."/>
            <person name="Yoshida Y."/>
            <person name="Ohtoshi R."/>
            <person name="Malay A.D."/>
            <person name="Moran D.A.P."/>
            <person name="Tomita M."/>
            <person name="Numata K."/>
            <person name="Arakawa K."/>
        </authorList>
    </citation>
    <scope>NUCLEOTIDE SEQUENCE</scope>
</reference>
<sequence length="86" mass="10043">MSKNIMRIFDKRFYHSQIQKPIEKALPRNTPGSVSSPSDDSIFDDSLPLFPAMSGFPVYCRRPSQKRFRFAVCMHMTVLLEMRNED</sequence>
<dbReference type="Proteomes" id="UP000887116">
    <property type="component" value="Unassembled WGS sequence"/>
</dbReference>
<keyword evidence="2" id="KW-1185">Reference proteome</keyword>
<dbReference type="EMBL" id="BMAO01001403">
    <property type="protein sequence ID" value="GFQ73085.1"/>
    <property type="molecule type" value="Genomic_DNA"/>
</dbReference>
<accession>A0A8X6KDT4</accession>
<name>A0A8X6KDT4_TRICU</name>
<gene>
    <name evidence="1" type="ORF">TNCT_216881</name>
</gene>